<reference evidence="1 2" key="1">
    <citation type="submission" date="2017-09" db="EMBL/GenBank/DDBJ databases">
        <authorList>
            <person name="Ehlers B."/>
            <person name="Leendertz F.H."/>
        </authorList>
    </citation>
    <scope>NUCLEOTIDE SEQUENCE [LARGE SCALE GENOMIC DNA]</scope>
</reference>
<evidence type="ECO:0000313" key="2">
    <source>
        <dbReference type="Proteomes" id="UP000228985"/>
    </source>
</evidence>
<sequence>MITLKASTIEPTPLDDAIARLFDSLAGMDPESEEYAKTADQLVKLYKLNDESKSKKRVSPDTLANLIGSLSGIVTILVFEKSGHIIATKALGFVTKLAR</sequence>
<protein>
    <submittedName>
        <fullName evidence="1">Uncharacterized protein</fullName>
    </submittedName>
</protein>
<name>A0A2D1GNY3_9CAUD</name>
<evidence type="ECO:0000313" key="1">
    <source>
        <dbReference type="EMBL" id="ATN93675.1"/>
    </source>
</evidence>
<gene>
    <name evidence="1" type="ORF">SEA_SCAP1_26</name>
</gene>
<proteinExistence type="predicted"/>
<dbReference type="EMBL" id="MF975637">
    <property type="protein sequence ID" value="ATN93675.1"/>
    <property type="molecule type" value="Genomic_DNA"/>
</dbReference>
<accession>A0A2D1GNY3</accession>
<organism evidence="1 2">
    <name type="scientific">Streptomyces phage Scap1</name>
    <dbReference type="NCBI Taxonomy" id="2041354"/>
    <lineage>
        <taxon>Viruses</taxon>
        <taxon>Duplodnaviria</taxon>
        <taxon>Heunggongvirae</taxon>
        <taxon>Uroviricota</taxon>
        <taxon>Caudoviricetes</taxon>
        <taxon>Scapunavirus</taxon>
        <taxon>Scapunavirus scap1</taxon>
    </lineage>
</organism>
<keyword evidence="2" id="KW-1185">Reference proteome</keyword>
<dbReference type="Proteomes" id="UP000228985">
    <property type="component" value="Segment"/>
</dbReference>